<protein>
    <submittedName>
        <fullName evidence="6">AraC family transcriptional regulator ligand-binding domain-containing protein</fullName>
    </submittedName>
</protein>
<dbReference type="EMBL" id="JBHRYC010000113">
    <property type="protein sequence ID" value="MFC3640074.1"/>
    <property type="molecule type" value="Genomic_DNA"/>
</dbReference>
<keyword evidence="7" id="KW-1185">Reference proteome</keyword>
<dbReference type="InterPro" id="IPR018060">
    <property type="entry name" value="HTH_AraC"/>
</dbReference>
<evidence type="ECO:0000313" key="7">
    <source>
        <dbReference type="Proteomes" id="UP001595704"/>
    </source>
</evidence>
<dbReference type="PANTHER" id="PTHR47894:SF1">
    <property type="entry name" value="HTH-TYPE TRANSCRIPTIONAL REGULATOR VQSM"/>
    <property type="match status" value="1"/>
</dbReference>
<dbReference type="InterPro" id="IPR009057">
    <property type="entry name" value="Homeodomain-like_sf"/>
</dbReference>
<evidence type="ECO:0000256" key="2">
    <source>
        <dbReference type="ARBA" id="ARBA00023125"/>
    </source>
</evidence>
<evidence type="ECO:0000256" key="3">
    <source>
        <dbReference type="ARBA" id="ARBA00023163"/>
    </source>
</evidence>
<evidence type="ECO:0000256" key="1">
    <source>
        <dbReference type="ARBA" id="ARBA00023015"/>
    </source>
</evidence>
<dbReference type="Pfam" id="PF12625">
    <property type="entry name" value="Arabinose_bd"/>
    <property type="match status" value="1"/>
</dbReference>
<keyword evidence="2" id="KW-0238">DNA-binding</keyword>
<gene>
    <name evidence="6" type="ORF">ACFONL_22295</name>
</gene>
<dbReference type="PANTHER" id="PTHR47894">
    <property type="entry name" value="HTH-TYPE TRANSCRIPTIONAL REGULATOR GADX"/>
    <property type="match status" value="1"/>
</dbReference>
<dbReference type="InterPro" id="IPR032687">
    <property type="entry name" value="AraC-type_N"/>
</dbReference>
<dbReference type="Gene3D" id="1.10.10.60">
    <property type="entry name" value="Homeodomain-like"/>
    <property type="match status" value="1"/>
</dbReference>
<dbReference type="SMART" id="SM00342">
    <property type="entry name" value="HTH_ARAC"/>
    <property type="match status" value="1"/>
</dbReference>
<reference evidence="7" key="1">
    <citation type="journal article" date="2019" name="Int. J. Syst. Evol. Microbiol.">
        <title>The Global Catalogue of Microorganisms (GCM) 10K type strain sequencing project: providing services to taxonomists for standard genome sequencing and annotation.</title>
        <authorList>
            <consortium name="The Broad Institute Genomics Platform"/>
            <consortium name="The Broad Institute Genome Sequencing Center for Infectious Disease"/>
            <person name="Wu L."/>
            <person name="Ma J."/>
        </authorList>
    </citation>
    <scope>NUCLEOTIDE SEQUENCE [LARGE SCALE GENOMIC DNA]</scope>
    <source>
        <strain evidence="7">KCTC 42282</strain>
    </source>
</reference>
<feature type="compositionally biased region" description="Basic and acidic residues" evidence="4">
    <location>
        <begin position="349"/>
        <end position="369"/>
    </location>
</feature>
<accession>A0ABV7UNR5</accession>
<name>A0ABV7UNR5_9HYPH</name>
<evidence type="ECO:0000259" key="5">
    <source>
        <dbReference type="PROSITE" id="PS01124"/>
    </source>
</evidence>
<dbReference type="Pfam" id="PF12833">
    <property type="entry name" value="HTH_18"/>
    <property type="match status" value="1"/>
</dbReference>
<dbReference type="PROSITE" id="PS01124">
    <property type="entry name" value="HTH_ARAC_FAMILY_2"/>
    <property type="match status" value="1"/>
</dbReference>
<sequence>MMNMANPSDDPVSLSHELVKDWFAALERIAGGEQLERFLEAAGVAPAMLARPGARIAGEQVIAFYQIAAIATGDEMMGLWSRPVRSGSLKLICRSVIGAPSMATALNRLAQVWNLLLDDYQLIFSEAGGQGVMTLAPRAADAPLNRFGQALMLKLAHGVASWLAGHEVPLAGLRLAFPRPSFAADYAVMFPLQPTFGGGPSAIAFTAQTLARPIMRKEGEVQAFLERAPRDWLFTTSMAHVLALRVRHFLYSGPSGFQAGLAETAEHLAMSHRSLARRLAAEGVSFQQIKDRLRRDAALRRLTRDHEKIDALALELGFAAAPVFHRCFRNWTGMTPAQYRRMAQASRGARAEEEAASRGARLAEGEPSRRAHAAGGPATIPPR</sequence>
<dbReference type="RefSeq" id="WP_191319892.1">
    <property type="nucleotide sequence ID" value="NZ_BNCG01000011.1"/>
</dbReference>
<dbReference type="Proteomes" id="UP001595704">
    <property type="component" value="Unassembled WGS sequence"/>
</dbReference>
<comment type="caution">
    <text evidence="6">The sequence shown here is derived from an EMBL/GenBank/DDBJ whole genome shotgun (WGS) entry which is preliminary data.</text>
</comment>
<keyword evidence="1" id="KW-0805">Transcription regulation</keyword>
<evidence type="ECO:0000256" key="4">
    <source>
        <dbReference type="SAM" id="MobiDB-lite"/>
    </source>
</evidence>
<organism evidence="6 7">
    <name type="scientific">Camelimonas fluminis</name>
    <dbReference type="NCBI Taxonomy" id="1576911"/>
    <lineage>
        <taxon>Bacteria</taxon>
        <taxon>Pseudomonadati</taxon>
        <taxon>Pseudomonadota</taxon>
        <taxon>Alphaproteobacteria</taxon>
        <taxon>Hyphomicrobiales</taxon>
        <taxon>Chelatococcaceae</taxon>
        <taxon>Camelimonas</taxon>
    </lineage>
</organism>
<keyword evidence="3" id="KW-0804">Transcription</keyword>
<evidence type="ECO:0000313" key="6">
    <source>
        <dbReference type="EMBL" id="MFC3640074.1"/>
    </source>
</evidence>
<proteinExistence type="predicted"/>
<feature type="region of interest" description="Disordered" evidence="4">
    <location>
        <begin position="342"/>
        <end position="383"/>
    </location>
</feature>
<feature type="domain" description="HTH araC/xylS-type" evidence="5">
    <location>
        <begin position="244"/>
        <end position="342"/>
    </location>
</feature>
<dbReference type="SUPFAM" id="SSF46689">
    <property type="entry name" value="Homeodomain-like"/>
    <property type="match status" value="1"/>
</dbReference>